<name>A0A412PE83_9FIRM</name>
<dbReference type="Pfam" id="PF13302">
    <property type="entry name" value="Acetyltransf_3"/>
    <property type="match status" value="1"/>
</dbReference>
<sequence>MEVCVKLSVENIFTTHKLKNQEIYLYLIQTTEGQPKKEGLPAYHFHICLLDGRKIGECNLRVGHNDKTYLGGNIGYQIDENFRGHHYAAKACKLLFALAREHELGYLIITCEPNNIASLRTCERLGGTLLEIADIPETSDIYQAGIRKVNVYRFVL</sequence>
<proteinExistence type="predicted"/>
<feature type="domain" description="N-acetyltransferase" evidence="1">
    <location>
        <begin position="2"/>
        <end position="156"/>
    </location>
</feature>
<protein>
    <submittedName>
        <fullName evidence="2">GNAT family N-acetyltransferase</fullName>
    </submittedName>
</protein>
<comment type="caution">
    <text evidence="2">The sequence shown here is derived from an EMBL/GenBank/DDBJ whole genome shotgun (WGS) entry which is preliminary data.</text>
</comment>
<dbReference type="EMBL" id="QRWX01000002">
    <property type="protein sequence ID" value="RGT55927.1"/>
    <property type="molecule type" value="Genomic_DNA"/>
</dbReference>
<dbReference type="InterPro" id="IPR000182">
    <property type="entry name" value="GNAT_dom"/>
</dbReference>
<gene>
    <name evidence="2" type="ORF">DWX20_03730</name>
</gene>
<dbReference type="GO" id="GO:0016747">
    <property type="term" value="F:acyltransferase activity, transferring groups other than amino-acyl groups"/>
    <property type="evidence" value="ECO:0007669"/>
    <property type="project" value="InterPro"/>
</dbReference>
<dbReference type="PANTHER" id="PTHR39173">
    <property type="entry name" value="ACETYLTRANSFERASE"/>
    <property type="match status" value="1"/>
</dbReference>
<dbReference type="PROSITE" id="PS51186">
    <property type="entry name" value="GNAT"/>
    <property type="match status" value="1"/>
</dbReference>
<keyword evidence="2" id="KW-0808">Transferase</keyword>
<dbReference type="AlphaFoldDB" id="A0A412PE83"/>
<organism evidence="2 3">
    <name type="scientific">Solobacterium moorei</name>
    <dbReference type="NCBI Taxonomy" id="102148"/>
    <lineage>
        <taxon>Bacteria</taxon>
        <taxon>Bacillati</taxon>
        <taxon>Bacillota</taxon>
        <taxon>Erysipelotrichia</taxon>
        <taxon>Erysipelotrichales</taxon>
        <taxon>Erysipelotrichaceae</taxon>
        <taxon>Solobacterium</taxon>
    </lineage>
</organism>
<evidence type="ECO:0000259" key="1">
    <source>
        <dbReference type="PROSITE" id="PS51186"/>
    </source>
</evidence>
<reference evidence="2 3" key="1">
    <citation type="submission" date="2018-08" db="EMBL/GenBank/DDBJ databases">
        <title>A genome reference for cultivated species of the human gut microbiota.</title>
        <authorList>
            <person name="Zou Y."/>
            <person name="Xue W."/>
            <person name="Luo G."/>
        </authorList>
    </citation>
    <scope>NUCLEOTIDE SEQUENCE [LARGE SCALE GENOMIC DNA]</scope>
    <source>
        <strain evidence="2 3">AF18-46</strain>
    </source>
</reference>
<dbReference type="InterPro" id="IPR016181">
    <property type="entry name" value="Acyl_CoA_acyltransferase"/>
</dbReference>
<dbReference type="PANTHER" id="PTHR39173:SF1">
    <property type="entry name" value="ACETYLTRANSFERASE"/>
    <property type="match status" value="1"/>
</dbReference>
<accession>A0A412PE83</accession>
<dbReference type="SUPFAM" id="SSF55729">
    <property type="entry name" value="Acyl-CoA N-acyltransferases (Nat)"/>
    <property type="match status" value="1"/>
</dbReference>
<dbReference type="Proteomes" id="UP000284731">
    <property type="component" value="Unassembled WGS sequence"/>
</dbReference>
<dbReference type="Gene3D" id="3.40.630.30">
    <property type="match status" value="1"/>
</dbReference>
<evidence type="ECO:0000313" key="3">
    <source>
        <dbReference type="Proteomes" id="UP000284731"/>
    </source>
</evidence>
<evidence type="ECO:0000313" key="2">
    <source>
        <dbReference type="EMBL" id="RGT55927.1"/>
    </source>
</evidence>